<organism evidence="2 3">
    <name type="scientific">Zopfia rhizophila CBS 207.26</name>
    <dbReference type="NCBI Taxonomy" id="1314779"/>
    <lineage>
        <taxon>Eukaryota</taxon>
        <taxon>Fungi</taxon>
        <taxon>Dikarya</taxon>
        <taxon>Ascomycota</taxon>
        <taxon>Pezizomycotina</taxon>
        <taxon>Dothideomycetes</taxon>
        <taxon>Dothideomycetes incertae sedis</taxon>
        <taxon>Zopfiaceae</taxon>
        <taxon>Zopfia</taxon>
    </lineage>
</organism>
<dbReference type="EMBL" id="ML994638">
    <property type="protein sequence ID" value="KAF2184489.1"/>
    <property type="molecule type" value="Genomic_DNA"/>
</dbReference>
<feature type="compositionally biased region" description="Basic and acidic residues" evidence="1">
    <location>
        <begin position="1"/>
        <end position="12"/>
    </location>
</feature>
<reference evidence="2" key="1">
    <citation type="journal article" date="2020" name="Stud. Mycol.">
        <title>101 Dothideomycetes genomes: a test case for predicting lifestyles and emergence of pathogens.</title>
        <authorList>
            <person name="Haridas S."/>
            <person name="Albert R."/>
            <person name="Binder M."/>
            <person name="Bloem J."/>
            <person name="Labutti K."/>
            <person name="Salamov A."/>
            <person name="Andreopoulos B."/>
            <person name="Baker S."/>
            <person name="Barry K."/>
            <person name="Bills G."/>
            <person name="Bluhm B."/>
            <person name="Cannon C."/>
            <person name="Castanera R."/>
            <person name="Culley D."/>
            <person name="Daum C."/>
            <person name="Ezra D."/>
            <person name="Gonzalez J."/>
            <person name="Henrissat B."/>
            <person name="Kuo A."/>
            <person name="Liang C."/>
            <person name="Lipzen A."/>
            <person name="Lutzoni F."/>
            <person name="Magnuson J."/>
            <person name="Mondo S."/>
            <person name="Nolan M."/>
            <person name="Ohm R."/>
            <person name="Pangilinan J."/>
            <person name="Park H.-J."/>
            <person name="Ramirez L."/>
            <person name="Alfaro M."/>
            <person name="Sun H."/>
            <person name="Tritt A."/>
            <person name="Yoshinaga Y."/>
            <person name="Zwiers L.-H."/>
            <person name="Turgeon B."/>
            <person name="Goodwin S."/>
            <person name="Spatafora J."/>
            <person name="Crous P."/>
            <person name="Grigoriev I."/>
        </authorList>
    </citation>
    <scope>NUCLEOTIDE SEQUENCE</scope>
    <source>
        <strain evidence="2">CBS 207.26</strain>
    </source>
</reference>
<feature type="compositionally biased region" description="Polar residues" evidence="1">
    <location>
        <begin position="75"/>
        <end position="86"/>
    </location>
</feature>
<dbReference type="Proteomes" id="UP000800200">
    <property type="component" value="Unassembled WGS sequence"/>
</dbReference>
<sequence>MNPYPKEPRMVETVDQSQTQRRPMADDALSDKEVETVPDLTAPSASAHTEKSNHSGPGGGMADEPPSDKKVETRPNPSAPSVSSNTEKLDRSEPVNIAGYRADRQTYNDISGRVGHRTPRGGYR</sequence>
<accession>A0A6A6E1M8</accession>
<evidence type="ECO:0000313" key="3">
    <source>
        <dbReference type="Proteomes" id="UP000800200"/>
    </source>
</evidence>
<evidence type="ECO:0000256" key="1">
    <source>
        <dbReference type="SAM" id="MobiDB-lite"/>
    </source>
</evidence>
<protein>
    <submittedName>
        <fullName evidence="2">Uncharacterized protein</fullName>
    </submittedName>
</protein>
<evidence type="ECO:0000313" key="2">
    <source>
        <dbReference type="EMBL" id="KAF2184489.1"/>
    </source>
</evidence>
<keyword evidence="3" id="KW-1185">Reference proteome</keyword>
<dbReference type="AlphaFoldDB" id="A0A6A6E1M8"/>
<feature type="compositionally biased region" description="Basic and acidic residues" evidence="1">
    <location>
        <begin position="23"/>
        <end position="35"/>
    </location>
</feature>
<name>A0A6A6E1M8_9PEZI</name>
<feature type="compositionally biased region" description="Basic residues" evidence="1">
    <location>
        <begin position="114"/>
        <end position="124"/>
    </location>
</feature>
<proteinExistence type="predicted"/>
<feature type="region of interest" description="Disordered" evidence="1">
    <location>
        <begin position="1"/>
        <end position="124"/>
    </location>
</feature>
<gene>
    <name evidence="2" type="ORF">K469DRAFT_782037</name>
</gene>